<organism evidence="1">
    <name type="scientific">uncultured Caudovirales phage</name>
    <dbReference type="NCBI Taxonomy" id="2100421"/>
    <lineage>
        <taxon>Viruses</taxon>
        <taxon>Duplodnaviria</taxon>
        <taxon>Heunggongvirae</taxon>
        <taxon>Uroviricota</taxon>
        <taxon>Caudoviricetes</taxon>
        <taxon>Peduoviridae</taxon>
        <taxon>Maltschvirus</taxon>
        <taxon>Maltschvirus maltsch</taxon>
    </lineage>
</organism>
<sequence length="125" mass="13803">MITDIKNSIKDILQEHVENVFTYSPARPTAPCAIVEANSPFISVNDDEYDAIYSTNWKILVMVQTAQNDLETTILDNLIDALVPSLWANQAVSKLDVDRPFLTEANAATYLSTNINITIDSQGGN</sequence>
<name>A0A6J5ND28_9CAUD</name>
<gene>
    <name evidence="1" type="ORF">UFOVP660_7</name>
</gene>
<evidence type="ECO:0000313" key="1">
    <source>
        <dbReference type="EMBL" id="CAB4155441.1"/>
    </source>
</evidence>
<proteinExistence type="predicted"/>
<protein>
    <submittedName>
        <fullName evidence="1">Uncharacterized protein</fullName>
    </submittedName>
</protein>
<dbReference type="EMBL" id="LR796627">
    <property type="protein sequence ID" value="CAB4155441.1"/>
    <property type="molecule type" value="Genomic_DNA"/>
</dbReference>
<accession>A0A6J5ND28</accession>
<reference evidence="1" key="1">
    <citation type="submission" date="2020-04" db="EMBL/GenBank/DDBJ databases">
        <authorList>
            <person name="Chiriac C."/>
            <person name="Salcher M."/>
            <person name="Ghai R."/>
            <person name="Kavagutti S V."/>
        </authorList>
    </citation>
    <scope>NUCLEOTIDE SEQUENCE</scope>
</reference>